<keyword evidence="5" id="KW-1133">Transmembrane helix</keyword>
<evidence type="ECO:0000256" key="5">
    <source>
        <dbReference type="SAM" id="Phobius"/>
    </source>
</evidence>
<dbReference type="PANTHER" id="PTHR46484">
    <property type="entry name" value="SI:CH211-171H4.5-RELATED"/>
    <property type="match status" value="1"/>
</dbReference>
<evidence type="ECO:0000313" key="8">
    <source>
        <dbReference type="Ensembl" id="ENSCCRP00000114994.1"/>
    </source>
</evidence>
<dbReference type="Pfam" id="PF13895">
    <property type="entry name" value="Ig_2"/>
    <property type="match status" value="1"/>
</dbReference>
<feature type="domain" description="Ig-like" evidence="7">
    <location>
        <begin position="286"/>
        <end position="363"/>
    </location>
</feature>
<keyword evidence="3" id="KW-1015">Disulfide bond</keyword>
<dbReference type="SMART" id="SM00409">
    <property type="entry name" value="IG"/>
    <property type="match status" value="3"/>
</dbReference>
<dbReference type="OMA" id="NSTHENQ"/>
<name>A0A9J7Y4R2_CYPCA</name>
<sequence length="476" mass="53936">MVFWTLLWIIFSPMSSPLRTSMAGNQITSFIFISFVLGQALSADYIYSAVMPQTVTALTGSCVQIPCTFNISNFEDKREMAESIYVIWLKNQSHYDSTESFIAFNSSENIIRGFSDIKMTRDLNERNCTTVFYNITMNHSDRYYFRLEMEPDVFRPTFNPNTANSSDSSKTVKIIVRDSPQPPELKLSKPQYVMEESTVNLSCSAEAPCPTQPPTISWSNIPKSARITTQLQDKPDKTQSVFSYMTFKASYKDHRKNITCTATYPRNTPNDSTVEGNITLQVLFPPKETHIIITPSVGTNVTLTCKSKASPSNDMNYTWYKRGQETPIAWRKKINLNRTQTASYYCTAQNKHGKQSSEDVQLTDDSQNGLSHLVIYGCTGGLLAFVLLSAFFFYCIRTKASRQAHVTGKDQAKDKNRGMMAIYVKNDIVISKNGEKKESDDLLYTEIDFSKLQTDHKTKEHPNNGPVTEYAEIQVT</sequence>
<dbReference type="CDD" id="cd00096">
    <property type="entry name" value="Ig"/>
    <property type="match status" value="1"/>
</dbReference>
<dbReference type="GO" id="GO:0016020">
    <property type="term" value="C:membrane"/>
    <property type="evidence" value="ECO:0007669"/>
    <property type="project" value="UniProtKB-SubCell"/>
</dbReference>
<evidence type="ECO:0000256" key="6">
    <source>
        <dbReference type="SAM" id="SignalP"/>
    </source>
</evidence>
<evidence type="ECO:0000313" key="9">
    <source>
        <dbReference type="Proteomes" id="UP001108240"/>
    </source>
</evidence>
<keyword evidence="9" id="KW-1185">Reference proteome</keyword>
<accession>A0A9J7Y4R2</accession>
<dbReference type="Proteomes" id="UP001108240">
    <property type="component" value="Unplaced"/>
</dbReference>
<dbReference type="InterPro" id="IPR003599">
    <property type="entry name" value="Ig_sub"/>
</dbReference>
<dbReference type="PROSITE" id="PS50835">
    <property type="entry name" value="IG_LIKE"/>
    <property type="match status" value="2"/>
</dbReference>
<dbReference type="Ensembl" id="ENSCCRT00000145511.1">
    <property type="protein sequence ID" value="ENSCCRP00000114994.1"/>
    <property type="gene ID" value="ENSCCRG00000078455.1"/>
</dbReference>
<dbReference type="AlphaFoldDB" id="A0A9J7Y4R2"/>
<dbReference type="Pfam" id="PF08205">
    <property type="entry name" value="C2-set_2"/>
    <property type="match status" value="1"/>
</dbReference>
<dbReference type="SUPFAM" id="SSF48726">
    <property type="entry name" value="Immunoglobulin"/>
    <property type="match status" value="3"/>
</dbReference>
<reference evidence="8" key="1">
    <citation type="submission" date="2025-08" db="UniProtKB">
        <authorList>
            <consortium name="Ensembl"/>
        </authorList>
    </citation>
    <scope>IDENTIFICATION</scope>
</reference>
<evidence type="ECO:0000259" key="7">
    <source>
        <dbReference type="PROSITE" id="PS50835"/>
    </source>
</evidence>
<reference evidence="8" key="2">
    <citation type="submission" date="2025-09" db="UniProtKB">
        <authorList>
            <consortium name="Ensembl"/>
        </authorList>
    </citation>
    <scope>IDENTIFICATION</scope>
</reference>
<proteinExistence type="predicted"/>
<feature type="transmembrane region" description="Helical" evidence="5">
    <location>
        <begin position="373"/>
        <end position="396"/>
    </location>
</feature>
<evidence type="ECO:0000256" key="4">
    <source>
        <dbReference type="SAM" id="MobiDB-lite"/>
    </source>
</evidence>
<keyword evidence="5" id="KW-0812">Transmembrane</keyword>
<dbReference type="InterPro" id="IPR013783">
    <property type="entry name" value="Ig-like_fold"/>
</dbReference>
<feature type="domain" description="Ig-like" evidence="7">
    <location>
        <begin position="183"/>
        <end position="279"/>
    </location>
</feature>
<organism evidence="8 9">
    <name type="scientific">Cyprinus carpio carpio</name>
    <dbReference type="NCBI Taxonomy" id="630221"/>
    <lineage>
        <taxon>Eukaryota</taxon>
        <taxon>Metazoa</taxon>
        <taxon>Chordata</taxon>
        <taxon>Craniata</taxon>
        <taxon>Vertebrata</taxon>
        <taxon>Euteleostomi</taxon>
        <taxon>Actinopterygii</taxon>
        <taxon>Neopterygii</taxon>
        <taxon>Teleostei</taxon>
        <taxon>Ostariophysi</taxon>
        <taxon>Cypriniformes</taxon>
        <taxon>Cyprinidae</taxon>
        <taxon>Cyprininae</taxon>
        <taxon>Cyprinus</taxon>
    </lineage>
</organism>
<protein>
    <submittedName>
        <fullName evidence="8">Si:dkeyp-28d2.4</fullName>
    </submittedName>
</protein>
<dbReference type="Gene3D" id="2.60.40.10">
    <property type="entry name" value="Immunoglobulins"/>
    <property type="match status" value="3"/>
</dbReference>
<evidence type="ECO:0000256" key="2">
    <source>
        <dbReference type="ARBA" id="ARBA00023136"/>
    </source>
</evidence>
<dbReference type="PANTHER" id="PTHR46484:SF8">
    <property type="entry name" value="B-CELL RECEPTOR CD22-LIKE-RELATED"/>
    <property type="match status" value="1"/>
</dbReference>
<feature type="region of interest" description="Disordered" evidence="4">
    <location>
        <begin position="454"/>
        <end position="476"/>
    </location>
</feature>
<dbReference type="InterPro" id="IPR013162">
    <property type="entry name" value="CD80_C2-set"/>
</dbReference>
<evidence type="ECO:0000256" key="3">
    <source>
        <dbReference type="ARBA" id="ARBA00023157"/>
    </source>
</evidence>
<feature type="signal peptide" evidence="6">
    <location>
        <begin position="1"/>
        <end position="17"/>
    </location>
</feature>
<dbReference type="InterPro" id="IPR036179">
    <property type="entry name" value="Ig-like_dom_sf"/>
</dbReference>
<comment type="subcellular location">
    <subcellularLocation>
        <location evidence="1">Membrane</location>
        <topology evidence="1">Single-pass membrane protein</topology>
    </subcellularLocation>
</comment>
<dbReference type="GeneTree" id="ENSGT01150000286924"/>
<keyword evidence="2 5" id="KW-0472">Membrane</keyword>
<keyword evidence="6" id="KW-0732">Signal</keyword>
<dbReference type="InterPro" id="IPR007110">
    <property type="entry name" value="Ig-like_dom"/>
</dbReference>
<feature type="chain" id="PRO_5039893759" evidence="6">
    <location>
        <begin position="18"/>
        <end position="476"/>
    </location>
</feature>
<evidence type="ECO:0000256" key="1">
    <source>
        <dbReference type="ARBA" id="ARBA00004167"/>
    </source>
</evidence>